<feature type="region of interest" description="Disordered" evidence="1">
    <location>
        <begin position="336"/>
        <end position="365"/>
    </location>
</feature>
<feature type="compositionally biased region" description="Polar residues" evidence="1">
    <location>
        <begin position="184"/>
        <end position="193"/>
    </location>
</feature>
<feature type="compositionally biased region" description="Low complexity" evidence="1">
    <location>
        <begin position="460"/>
        <end position="472"/>
    </location>
</feature>
<feature type="compositionally biased region" description="Polar residues" evidence="1">
    <location>
        <begin position="25"/>
        <end position="46"/>
    </location>
</feature>
<protein>
    <submittedName>
        <fullName evidence="2">Uncharacterized protein</fullName>
    </submittedName>
</protein>
<feature type="compositionally biased region" description="Basic residues" evidence="1">
    <location>
        <begin position="617"/>
        <end position="634"/>
    </location>
</feature>
<feature type="region of interest" description="Disordered" evidence="1">
    <location>
        <begin position="441"/>
        <end position="600"/>
    </location>
</feature>
<gene>
    <name evidence="2" type="ORF">BSAL_40680</name>
</gene>
<feature type="region of interest" description="Disordered" evidence="1">
    <location>
        <begin position="612"/>
        <end position="634"/>
    </location>
</feature>
<accession>A0A0S4JUM2</accession>
<reference evidence="3" key="1">
    <citation type="submission" date="2015-09" db="EMBL/GenBank/DDBJ databases">
        <authorList>
            <consortium name="Pathogen Informatics"/>
        </authorList>
    </citation>
    <scope>NUCLEOTIDE SEQUENCE [LARGE SCALE GENOMIC DNA]</scope>
    <source>
        <strain evidence="3">Lake Konstanz</strain>
    </source>
</reference>
<proteinExistence type="predicted"/>
<dbReference type="Proteomes" id="UP000051952">
    <property type="component" value="Unassembled WGS sequence"/>
</dbReference>
<organism evidence="2 3">
    <name type="scientific">Bodo saltans</name>
    <name type="common">Flagellated protozoan</name>
    <dbReference type="NCBI Taxonomy" id="75058"/>
    <lineage>
        <taxon>Eukaryota</taxon>
        <taxon>Discoba</taxon>
        <taxon>Euglenozoa</taxon>
        <taxon>Kinetoplastea</taxon>
        <taxon>Metakinetoplastina</taxon>
        <taxon>Eubodonida</taxon>
        <taxon>Bodonidae</taxon>
        <taxon>Bodo</taxon>
    </lineage>
</organism>
<evidence type="ECO:0000313" key="2">
    <source>
        <dbReference type="EMBL" id="CUG93085.1"/>
    </source>
</evidence>
<feature type="region of interest" description="Disordered" evidence="1">
    <location>
        <begin position="169"/>
        <end position="219"/>
    </location>
</feature>
<feature type="compositionally biased region" description="Basic residues" evidence="1">
    <location>
        <begin position="1"/>
        <end position="10"/>
    </location>
</feature>
<keyword evidence="3" id="KW-1185">Reference proteome</keyword>
<sequence>MKFARSHHSRGPLPHHPPVIEDMSSWDNPTRGQSPVTMGTGSSNSPRKPHEPLNVPLHEKLRRDATHPVGAMEEYMSTLLDRRDYMFAHQALGSSLLELEVSIAKGCLELVHTNAECAMKLLRSGDWKGAAKLLSQARSLLAHTGSPECVEHEKNEERFVAHMLAEDYSSGNDEDQEGSRTMRDQTSSSNLRRLQSKKYIIPSTTTNNTNTNPSSSSAVKATTGVDVSALFQAATLHRRFEYFYGSSSDDPYGLGRMLRMHPEKLRHLFQSTLTFVDSCNRAYESRVASGAFLLGRTQVERELLPPGLQAASSARHYPRPPAIHDRKREENILIAATPPRPPRSGAAPSTGGTPSTPAVAGGGEEGEDISAIQNVPRLYFPRHRVKAPTTCIVTTIGPEECLFGHGAREAVVVAPQGRRLRTTEAEADSELDEGGAIKALDGFLSPTNSAASAQRHRRSPPSSKKSSPSKKASSTKKQRGNEKGANKVSSPQLESPRTAETAAPNYSLSSPPSLGVSFNHPLPTADEGAPLPKHEASTGTWPSRSPTATASRVSSSSMSPSPIAPAAKQRPTKPSSKKSSSKRGRKSSSMVSQHSEESGDFPVFLGTMATLEAPGAKGRRSKMPPRRRGIQKRKSILLSPNLTEREKRRILLQTTIRIQRWYRRIMWWVTSRDRLVSLRFDRVRARRLLIRCYCGFVARHHLTTSFARDRAILRVQYAFRCWKARKERSIRASLRDRDIRQRERSEGLLGRVVHMMSDNFEAKTSIFQRIQARDEHLEARIAREANDVEDILAAEEFAHYAAHVRIKRMTNAMLSHIAAVDPNLYRAPSPRTQEAERDRRARIASIQHEDEEAMAVERVWAQCIIAKYFRRFQQRAEVQRRKTEEVFRLHLSCLGAVKSEMITELQLEQGRHADTLFTVMRGR</sequence>
<evidence type="ECO:0000313" key="3">
    <source>
        <dbReference type="Proteomes" id="UP000051952"/>
    </source>
</evidence>
<feature type="compositionally biased region" description="Basic residues" evidence="1">
    <location>
        <begin position="575"/>
        <end position="586"/>
    </location>
</feature>
<evidence type="ECO:0000256" key="1">
    <source>
        <dbReference type="SAM" id="MobiDB-lite"/>
    </source>
</evidence>
<feature type="compositionally biased region" description="Low complexity" evidence="1">
    <location>
        <begin position="202"/>
        <end position="217"/>
    </location>
</feature>
<dbReference type="PROSITE" id="PS50096">
    <property type="entry name" value="IQ"/>
    <property type="match status" value="1"/>
</dbReference>
<feature type="compositionally biased region" description="Low complexity" evidence="1">
    <location>
        <begin position="543"/>
        <end position="567"/>
    </location>
</feature>
<dbReference type="EMBL" id="CYKH01002117">
    <property type="protein sequence ID" value="CUG93085.1"/>
    <property type="molecule type" value="Genomic_DNA"/>
</dbReference>
<name>A0A0S4JUM2_BODSA</name>
<feature type="region of interest" description="Disordered" evidence="1">
    <location>
        <begin position="1"/>
        <end position="53"/>
    </location>
</feature>
<dbReference type="VEuPathDB" id="TriTrypDB:BSAL_40680"/>
<dbReference type="AlphaFoldDB" id="A0A0S4JUM2"/>